<proteinExistence type="predicted"/>
<dbReference type="Proteomes" id="UP000316726">
    <property type="component" value="Chromosome 5"/>
</dbReference>
<gene>
    <name evidence="2" type="ORF">A3770_05p36230</name>
</gene>
<protein>
    <submittedName>
        <fullName evidence="2">Uncharacterized protein</fullName>
    </submittedName>
</protein>
<evidence type="ECO:0000256" key="1">
    <source>
        <dbReference type="SAM" id="SignalP"/>
    </source>
</evidence>
<feature type="signal peptide" evidence="1">
    <location>
        <begin position="1"/>
        <end position="22"/>
    </location>
</feature>
<feature type="chain" id="PRO_5022682335" evidence="1">
    <location>
        <begin position="23"/>
        <end position="84"/>
    </location>
</feature>
<keyword evidence="1" id="KW-0732">Signal</keyword>
<sequence>MKTARMFILVALMVALYDLAVAVAVMEDSRPEGNRKLLAFVIPSVPVNPMTGFINGAAGTANGFINTANGIVAGALAPVIGACF</sequence>
<reference evidence="2 3" key="1">
    <citation type="submission" date="2018-07" db="EMBL/GenBank/DDBJ databases">
        <title>The complete nuclear genome of the prasinophyte Chloropicon primus (CCMP1205).</title>
        <authorList>
            <person name="Pombert J.-F."/>
            <person name="Otis C."/>
            <person name="Turmel M."/>
            <person name="Lemieux C."/>
        </authorList>
    </citation>
    <scope>NUCLEOTIDE SEQUENCE [LARGE SCALE GENOMIC DNA]</scope>
    <source>
        <strain evidence="2 3">CCMP1205</strain>
    </source>
</reference>
<keyword evidence="3" id="KW-1185">Reference proteome</keyword>
<dbReference type="EMBL" id="CP031038">
    <property type="protein sequence ID" value="QDZ21105.1"/>
    <property type="molecule type" value="Genomic_DNA"/>
</dbReference>
<organism evidence="2 3">
    <name type="scientific">Chloropicon primus</name>
    <dbReference type="NCBI Taxonomy" id="1764295"/>
    <lineage>
        <taxon>Eukaryota</taxon>
        <taxon>Viridiplantae</taxon>
        <taxon>Chlorophyta</taxon>
        <taxon>Chloropicophyceae</taxon>
        <taxon>Chloropicales</taxon>
        <taxon>Chloropicaceae</taxon>
        <taxon>Chloropicon</taxon>
    </lineage>
</organism>
<evidence type="ECO:0000313" key="2">
    <source>
        <dbReference type="EMBL" id="QDZ21105.1"/>
    </source>
</evidence>
<dbReference type="AlphaFoldDB" id="A0A5B8MNI3"/>
<evidence type="ECO:0000313" key="3">
    <source>
        <dbReference type="Proteomes" id="UP000316726"/>
    </source>
</evidence>
<accession>A0A5B8MNI3</accession>
<name>A0A5B8MNI3_9CHLO</name>